<dbReference type="eggNOG" id="COG0463">
    <property type="taxonomic scope" value="Bacteria"/>
</dbReference>
<evidence type="ECO:0000256" key="1">
    <source>
        <dbReference type="ARBA" id="ARBA00022475"/>
    </source>
</evidence>
<evidence type="ECO:0000256" key="5">
    <source>
        <dbReference type="ARBA" id="ARBA00022985"/>
    </source>
</evidence>
<name>Q02BA7_SOLUE</name>
<dbReference type="EMBL" id="CP000473">
    <property type="protein sequence ID" value="ABJ81659.1"/>
    <property type="molecule type" value="Genomic_DNA"/>
</dbReference>
<keyword evidence="1" id="KW-1003">Cell membrane</keyword>
<keyword evidence="4 8" id="KW-0812">Transmembrane</keyword>
<sequence length="651" mass="73374" precursor="true">MRKIASLRGPILVLGASGFVGANLLRMLLEERSDVYGTAFALPAWRLEGIPKKNLLSVDLLVPQSADALVRELAPATVFDFVAFGAYSFERDVARIYETNVTFKVRLLELLRETKVHCYIHAGSSSEYGNRADRPTEDTALLPNSHYSVTKSTTSGLIYYAGQSLGVRCANLRLYSVYGPMEERSRLVPSLIVKGLNGEYPPLVDPAVSRDFIYIDDACEAFVDCALNLTPTWYGESFNIGTGTSTTIGELAEIARDLLHIDISPPFSTMPKRLWDTTSVWCADASRATQHLGWSPRTTIREGLQRTIEWYRSLPDKSIYERHAKGYQGNPDESVSAVVACYKDGQAIPIMYQRLVQVFEKLHIDYEIIFVNDGSPDNSQEIIQQISNRNHRVLGITHSRNFGSQSAFRSGMELSSKRSCVLLDGDLQDPPELIEQFVEKWREGYDVVYGTRVKRDAPPLMRTAYRAFYLLFNRMSYVYMPRDAGDFSLVDRRVVRWLLECKERDLFLRGLRAFVGFRQTGVDYLRPERMFGHSTNNLLKNLGWAKKGILSFSNVPLSMLTSAGTLLFAAGLLLGFLQALARVLFPNSAPRGITTIVILILIMGALNLLAISVVGEYIAKIFEEVKRRPHFIRMNIIQNGEIRRTEIQKGE</sequence>
<dbReference type="PANTHER" id="PTHR48090:SF3">
    <property type="entry name" value="UNDECAPRENYL-PHOSPHATE 4-DEOXY-4-FORMAMIDO-L-ARABINOSE TRANSFERASE"/>
    <property type="match status" value="1"/>
</dbReference>
<dbReference type="InterPro" id="IPR050256">
    <property type="entry name" value="Glycosyltransferase_2"/>
</dbReference>
<dbReference type="InParanoid" id="Q02BA7"/>
<feature type="domain" description="NAD-dependent epimerase/dehydratase" evidence="10">
    <location>
        <begin position="11"/>
        <end position="241"/>
    </location>
</feature>
<evidence type="ECO:0000256" key="7">
    <source>
        <dbReference type="ARBA" id="ARBA00023136"/>
    </source>
</evidence>
<proteinExistence type="predicted"/>
<keyword evidence="6 8" id="KW-1133">Transmembrane helix</keyword>
<dbReference type="CAZy" id="GT2">
    <property type="family name" value="Glycosyltransferase Family 2"/>
</dbReference>
<protein>
    <submittedName>
        <fullName evidence="11">NAD-dependent epimerase/dehydratase</fullName>
    </submittedName>
</protein>
<keyword evidence="2" id="KW-0328">Glycosyltransferase</keyword>
<dbReference type="Gene3D" id="3.90.550.10">
    <property type="entry name" value="Spore Coat Polysaccharide Biosynthesis Protein SpsA, Chain A"/>
    <property type="match status" value="1"/>
</dbReference>
<keyword evidence="7 8" id="KW-0472">Membrane</keyword>
<dbReference type="AlphaFoldDB" id="Q02BA7"/>
<dbReference type="PANTHER" id="PTHR48090">
    <property type="entry name" value="UNDECAPRENYL-PHOSPHATE 4-DEOXY-4-FORMAMIDO-L-ARABINOSE TRANSFERASE-RELATED"/>
    <property type="match status" value="1"/>
</dbReference>
<dbReference type="GO" id="GO:0016757">
    <property type="term" value="F:glycosyltransferase activity"/>
    <property type="evidence" value="ECO:0007669"/>
    <property type="project" value="UniProtKB-KW"/>
</dbReference>
<dbReference type="InterPro" id="IPR001173">
    <property type="entry name" value="Glyco_trans_2-like"/>
</dbReference>
<evidence type="ECO:0000313" key="11">
    <source>
        <dbReference type="EMBL" id="ABJ81659.1"/>
    </source>
</evidence>
<evidence type="ECO:0000259" key="9">
    <source>
        <dbReference type="Pfam" id="PF00535"/>
    </source>
</evidence>
<dbReference type="InterPro" id="IPR036291">
    <property type="entry name" value="NAD(P)-bd_dom_sf"/>
</dbReference>
<dbReference type="Pfam" id="PF01370">
    <property type="entry name" value="Epimerase"/>
    <property type="match status" value="1"/>
</dbReference>
<evidence type="ECO:0000256" key="8">
    <source>
        <dbReference type="SAM" id="Phobius"/>
    </source>
</evidence>
<accession>Q02BA7</accession>
<feature type="transmembrane region" description="Helical" evidence="8">
    <location>
        <begin position="593"/>
        <end position="619"/>
    </location>
</feature>
<evidence type="ECO:0000256" key="6">
    <source>
        <dbReference type="ARBA" id="ARBA00022989"/>
    </source>
</evidence>
<dbReference type="STRING" id="234267.Acid_0658"/>
<dbReference type="InterPro" id="IPR001509">
    <property type="entry name" value="Epimerase_deHydtase"/>
</dbReference>
<reference evidence="11" key="1">
    <citation type="submission" date="2006-10" db="EMBL/GenBank/DDBJ databases">
        <title>Complete sequence of Solibacter usitatus Ellin6076.</title>
        <authorList>
            <consortium name="US DOE Joint Genome Institute"/>
            <person name="Copeland A."/>
            <person name="Lucas S."/>
            <person name="Lapidus A."/>
            <person name="Barry K."/>
            <person name="Detter J.C."/>
            <person name="Glavina del Rio T."/>
            <person name="Hammon N."/>
            <person name="Israni S."/>
            <person name="Dalin E."/>
            <person name="Tice H."/>
            <person name="Pitluck S."/>
            <person name="Thompson L.S."/>
            <person name="Brettin T."/>
            <person name="Bruce D."/>
            <person name="Han C."/>
            <person name="Tapia R."/>
            <person name="Gilna P."/>
            <person name="Schmutz J."/>
            <person name="Larimer F."/>
            <person name="Land M."/>
            <person name="Hauser L."/>
            <person name="Kyrpides N."/>
            <person name="Mikhailova N."/>
            <person name="Janssen P.H."/>
            <person name="Kuske C.R."/>
            <person name="Richardson P."/>
        </authorList>
    </citation>
    <scope>NUCLEOTIDE SEQUENCE</scope>
    <source>
        <strain evidence="11">Ellin6076</strain>
    </source>
</reference>
<feature type="domain" description="Glycosyltransferase 2-like" evidence="9">
    <location>
        <begin position="336"/>
        <end position="490"/>
    </location>
</feature>
<dbReference type="GO" id="GO:0005886">
    <property type="term" value="C:plasma membrane"/>
    <property type="evidence" value="ECO:0007669"/>
    <property type="project" value="TreeGrafter"/>
</dbReference>
<dbReference type="HOGENOM" id="CLU_413190_0_0_0"/>
<evidence type="ECO:0000259" key="10">
    <source>
        <dbReference type="Pfam" id="PF01370"/>
    </source>
</evidence>
<evidence type="ECO:0000256" key="2">
    <source>
        <dbReference type="ARBA" id="ARBA00022676"/>
    </source>
</evidence>
<keyword evidence="3" id="KW-0808">Transferase</keyword>
<evidence type="ECO:0000256" key="4">
    <source>
        <dbReference type="ARBA" id="ARBA00022692"/>
    </source>
</evidence>
<feature type="transmembrane region" description="Helical" evidence="8">
    <location>
        <begin position="557"/>
        <end position="581"/>
    </location>
</feature>
<dbReference type="CDD" id="cd04187">
    <property type="entry name" value="DPM1_like_bac"/>
    <property type="match status" value="1"/>
</dbReference>
<gene>
    <name evidence="11" type="ordered locus">Acid_0658</name>
</gene>
<dbReference type="eggNOG" id="COG0451">
    <property type="taxonomic scope" value="Bacteria"/>
</dbReference>
<dbReference type="SUPFAM" id="SSF53448">
    <property type="entry name" value="Nucleotide-diphospho-sugar transferases"/>
    <property type="match status" value="1"/>
</dbReference>
<dbReference type="Pfam" id="PF00535">
    <property type="entry name" value="Glycos_transf_2"/>
    <property type="match status" value="1"/>
</dbReference>
<dbReference type="SUPFAM" id="SSF51735">
    <property type="entry name" value="NAD(P)-binding Rossmann-fold domains"/>
    <property type="match status" value="1"/>
</dbReference>
<evidence type="ECO:0000256" key="3">
    <source>
        <dbReference type="ARBA" id="ARBA00022679"/>
    </source>
</evidence>
<dbReference type="KEGG" id="sus:Acid_0658"/>
<organism evidence="11">
    <name type="scientific">Solibacter usitatus (strain Ellin6076)</name>
    <dbReference type="NCBI Taxonomy" id="234267"/>
    <lineage>
        <taxon>Bacteria</taxon>
        <taxon>Pseudomonadati</taxon>
        <taxon>Acidobacteriota</taxon>
        <taxon>Terriglobia</taxon>
        <taxon>Bryobacterales</taxon>
        <taxon>Solibacteraceae</taxon>
        <taxon>Candidatus Solibacter</taxon>
    </lineage>
</organism>
<dbReference type="InterPro" id="IPR029044">
    <property type="entry name" value="Nucleotide-diphossugar_trans"/>
</dbReference>
<keyword evidence="5" id="KW-0448">Lipopolysaccharide biosynthesis</keyword>
<dbReference type="GO" id="GO:0009103">
    <property type="term" value="P:lipopolysaccharide biosynthetic process"/>
    <property type="evidence" value="ECO:0007669"/>
    <property type="project" value="UniProtKB-KW"/>
</dbReference>
<dbReference type="Gene3D" id="3.40.50.720">
    <property type="entry name" value="NAD(P)-binding Rossmann-like Domain"/>
    <property type="match status" value="1"/>
</dbReference>